<dbReference type="InterPro" id="IPR020846">
    <property type="entry name" value="MFS_dom"/>
</dbReference>
<feature type="transmembrane region" description="Helical" evidence="8">
    <location>
        <begin position="245"/>
        <end position="267"/>
    </location>
</feature>
<dbReference type="GO" id="GO:0016020">
    <property type="term" value="C:membrane"/>
    <property type="evidence" value="ECO:0007669"/>
    <property type="project" value="UniProtKB-SubCell"/>
</dbReference>
<dbReference type="InterPro" id="IPR011701">
    <property type="entry name" value="MFS"/>
</dbReference>
<reference evidence="10 11" key="1">
    <citation type="submission" date="2020-10" db="EMBL/GenBank/DDBJ databases">
        <title>Connecting structure to function with the recovery of over 1000 high-quality activated sludge metagenome-assembled genomes encoding full-length rRNA genes using long-read sequencing.</title>
        <authorList>
            <person name="Singleton C.M."/>
            <person name="Petriglieri F."/>
            <person name="Kristensen J.M."/>
            <person name="Kirkegaard R.H."/>
            <person name="Michaelsen T.Y."/>
            <person name="Andersen M.H."/>
            <person name="Karst S.M."/>
            <person name="Dueholm M.S."/>
            <person name="Nielsen P.H."/>
            <person name="Albertsen M."/>
        </authorList>
    </citation>
    <scope>NUCLEOTIDE SEQUENCE [LARGE SCALE GENOMIC DNA]</scope>
    <source>
        <strain evidence="10">OdNE_18-Q3-R46-58_MAXAC.008</strain>
    </source>
</reference>
<dbReference type="Gene3D" id="1.20.1250.20">
    <property type="entry name" value="MFS general substrate transporter like domains"/>
    <property type="match status" value="1"/>
</dbReference>
<feature type="transmembrane region" description="Helical" evidence="8">
    <location>
        <begin position="62"/>
        <end position="83"/>
    </location>
</feature>
<feature type="transmembrane region" description="Helical" evidence="8">
    <location>
        <begin position="191"/>
        <end position="211"/>
    </location>
</feature>
<feature type="transmembrane region" description="Helical" evidence="8">
    <location>
        <begin position="333"/>
        <end position="355"/>
    </location>
</feature>
<dbReference type="AlphaFoldDB" id="A0A936F312"/>
<protein>
    <submittedName>
        <fullName evidence="10">MFS transporter</fullName>
    </submittedName>
</protein>
<evidence type="ECO:0000256" key="8">
    <source>
        <dbReference type="SAM" id="Phobius"/>
    </source>
</evidence>
<feature type="transmembrane region" description="Helical" evidence="8">
    <location>
        <begin position="308"/>
        <end position="327"/>
    </location>
</feature>
<feature type="transmembrane region" description="Helical" evidence="8">
    <location>
        <begin position="95"/>
        <end position="114"/>
    </location>
</feature>
<evidence type="ECO:0000259" key="9">
    <source>
        <dbReference type="PROSITE" id="PS50850"/>
    </source>
</evidence>
<gene>
    <name evidence="10" type="ORF">IPN91_08775</name>
</gene>
<comment type="function">
    <text evidence="1">Resistance to tetracycline by an active tetracycline efflux. This is an energy-dependent process that decreases the accumulation of the antibiotic in whole cells. This protein functions as a metal-tetracycline/H(+) antiporter.</text>
</comment>
<feature type="domain" description="Major facilitator superfamily (MFS) profile" evidence="9">
    <location>
        <begin position="7"/>
        <end position="421"/>
    </location>
</feature>
<feature type="transmembrane region" description="Helical" evidence="8">
    <location>
        <begin position="279"/>
        <end position="301"/>
    </location>
</feature>
<dbReference type="InterPro" id="IPR036259">
    <property type="entry name" value="MFS_trans_sf"/>
</dbReference>
<evidence type="ECO:0000256" key="7">
    <source>
        <dbReference type="ARBA" id="ARBA00023136"/>
    </source>
</evidence>
<comment type="subcellular location">
    <subcellularLocation>
        <location evidence="2">Membrane</location>
        <topology evidence="2">Multi-pass membrane protein</topology>
    </subcellularLocation>
</comment>
<keyword evidence="5 8" id="KW-0812">Transmembrane</keyword>
<comment type="caution">
    <text evidence="10">The sequence shown here is derived from an EMBL/GenBank/DDBJ whole genome shotgun (WGS) entry which is preliminary data.</text>
</comment>
<feature type="transmembrane region" description="Helical" evidence="8">
    <location>
        <begin position="120"/>
        <end position="140"/>
    </location>
</feature>
<evidence type="ECO:0000313" key="11">
    <source>
        <dbReference type="Proteomes" id="UP000709959"/>
    </source>
</evidence>
<name>A0A936F312_9BACT</name>
<dbReference type="GO" id="GO:0022857">
    <property type="term" value="F:transmembrane transporter activity"/>
    <property type="evidence" value="ECO:0007669"/>
    <property type="project" value="InterPro"/>
</dbReference>
<feature type="transmembrane region" description="Helical" evidence="8">
    <location>
        <begin position="12"/>
        <end position="33"/>
    </location>
</feature>
<evidence type="ECO:0000313" key="10">
    <source>
        <dbReference type="EMBL" id="MBK8572725.1"/>
    </source>
</evidence>
<evidence type="ECO:0000256" key="5">
    <source>
        <dbReference type="ARBA" id="ARBA00022692"/>
    </source>
</evidence>
<dbReference type="InterPro" id="IPR005829">
    <property type="entry name" value="Sugar_transporter_CS"/>
</dbReference>
<evidence type="ECO:0000256" key="1">
    <source>
        <dbReference type="ARBA" id="ARBA00003279"/>
    </source>
</evidence>
<dbReference type="InterPro" id="IPR001958">
    <property type="entry name" value="Tet-R_TetA/multi-R_MdtG-like"/>
</dbReference>
<keyword evidence="4" id="KW-0813">Transport</keyword>
<sequence length="422" mass="44954">MQSTKRARMAIFLTVFVDLLGFGIVIPILPLYAQAIADHPSPWMASVNQFLGLGGTGTTPGAFWAGVGFLSFSLMQFIASPILGRTSDKVGRKPVLWISLVGSALGYLMLALTSRFEWMLAARILDGITGGNISVAQAAMADSSEPEERSKVMGMIGAAFGLGFVLGPALAGILSGSHFGMHLLQTRGWHLPFFVAAGLSLTASLMVLFWLPETLTPEVRARARSHESRGHALVKAMKIPGMAQLLMVSLLAMAGFAMMEGTFALLVHQRFDFHQREVGFLFAGIGVLMVIYQGGLVRLVAKRFPERAALITGLLLMGIALPLMPMAPWMWPFLLLFIPLSWGSGMGNTAGSALASQLTPPEDQGALFGVLNAMSGVGRIVGPAVGTFIFARWGGQPAYTVAGLTLGLALLLALTLKPKEAR</sequence>
<dbReference type="PRINTS" id="PR01035">
    <property type="entry name" value="TCRTETA"/>
</dbReference>
<organism evidence="10 11">
    <name type="scientific">Candidatus Geothrix odensensis</name>
    <dbReference type="NCBI Taxonomy" id="2954440"/>
    <lineage>
        <taxon>Bacteria</taxon>
        <taxon>Pseudomonadati</taxon>
        <taxon>Acidobacteriota</taxon>
        <taxon>Holophagae</taxon>
        <taxon>Holophagales</taxon>
        <taxon>Holophagaceae</taxon>
        <taxon>Geothrix</taxon>
    </lineage>
</organism>
<comment type="similarity">
    <text evidence="3">Belongs to the major facilitator superfamily. TCR/Tet family.</text>
</comment>
<dbReference type="Pfam" id="PF07690">
    <property type="entry name" value="MFS_1"/>
    <property type="match status" value="1"/>
</dbReference>
<evidence type="ECO:0000256" key="2">
    <source>
        <dbReference type="ARBA" id="ARBA00004141"/>
    </source>
</evidence>
<feature type="transmembrane region" description="Helical" evidence="8">
    <location>
        <begin position="152"/>
        <end position="171"/>
    </location>
</feature>
<evidence type="ECO:0000256" key="6">
    <source>
        <dbReference type="ARBA" id="ARBA00022989"/>
    </source>
</evidence>
<dbReference type="PANTHER" id="PTHR23504:SF15">
    <property type="entry name" value="MAJOR FACILITATOR SUPERFAMILY (MFS) PROFILE DOMAIN-CONTAINING PROTEIN"/>
    <property type="match status" value="1"/>
</dbReference>
<keyword evidence="6 8" id="KW-1133">Transmembrane helix</keyword>
<dbReference type="PROSITE" id="PS00216">
    <property type="entry name" value="SUGAR_TRANSPORT_1"/>
    <property type="match status" value="1"/>
</dbReference>
<evidence type="ECO:0000256" key="4">
    <source>
        <dbReference type="ARBA" id="ARBA00022448"/>
    </source>
</evidence>
<keyword evidence="7 8" id="KW-0472">Membrane</keyword>
<dbReference type="PANTHER" id="PTHR23504">
    <property type="entry name" value="MAJOR FACILITATOR SUPERFAMILY DOMAIN-CONTAINING PROTEIN 10"/>
    <property type="match status" value="1"/>
</dbReference>
<accession>A0A936F312</accession>
<dbReference type="EMBL" id="JADKCH010000007">
    <property type="protein sequence ID" value="MBK8572725.1"/>
    <property type="molecule type" value="Genomic_DNA"/>
</dbReference>
<dbReference type="PROSITE" id="PS50850">
    <property type="entry name" value="MFS"/>
    <property type="match status" value="1"/>
</dbReference>
<feature type="transmembrane region" description="Helical" evidence="8">
    <location>
        <begin position="397"/>
        <end position="416"/>
    </location>
</feature>
<feature type="transmembrane region" description="Helical" evidence="8">
    <location>
        <begin position="367"/>
        <end position="391"/>
    </location>
</feature>
<dbReference type="SUPFAM" id="SSF103473">
    <property type="entry name" value="MFS general substrate transporter"/>
    <property type="match status" value="1"/>
</dbReference>
<evidence type="ECO:0000256" key="3">
    <source>
        <dbReference type="ARBA" id="ARBA00007520"/>
    </source>
</evidence>
<dbReference type="Proteomes" id="UP000709959">
    <property type="component" value="Unassembled WGS sequence"/>
</dbReference>
<proteinExistence type="inferred from homology"/>